<dbReference type="Pfam" id="PF13508">
    <property type="entry name" value="Acetyltransf_7"/>
    <property type="match status" value="1"/>
</dbReference>
<dbReference type="InterPro" id="IPR016181">
    <property type="entry name" value="Acyl_CoA_acyltransferase"/>
</dbReference>
<dbReference type="EMBL" id="PYNF01000003">
    <property type="protein sequence ID" value="PSV00389.1"/>
    <property type="molecule type" value="Genomic_DNA"/>
</dbReference>
<organism evidence="2 3">
    <name type="scientific">Photobacterium kishitanii</name>
    <dbReference type="NCBI Taxonomy" id="318456"/>
    <lineage>
        <taxon>Bacteria</taxon>
        <taxon>Pseudomonadati</taxon>
        <taxon>Pseudomonadota</taxon>
        <taxon>Gammaproteobacteria</taxon>
        <taxon>Vibrionales</taxon>
        <taxon>Vibrionaceae</taxon>
        <taxon>Photobacterium</taxon>
    </lineage>
</organism>
<sequence length="145" mass="16804">MEHSVVKVNRELTAEDVFESDTIEMSCCYSIYDWSLQAEIARNLSKQRVAEPVLSYLEKNNHDKPIAILGSLFVDPDYRSQGCGALFMRLFLRHVDELKANVILVADLCDNDNDFDLIQFYKNRGFEIIDDKHDPEFPIMFRHAA</sequence>
<proteinExistence type="predicted"/>
<comment type="caution">
    <text evidence="2">The sequence shown here is derived from an EMBL/GenBank/DDBJ whole genome shotgun (WGS) entry which is preliminary data.</text>
</comment>
<gene>
    <name evidence="2" type="ORF">C9J27_04475</name>
</gene>
<accession>A0A2T3KL56</accession>
<dbReference type="CDD" id="cd04301">
    <property type="entry name" value="NAT_SF"/>
    <property type="match status" value="1"/>
</dbReference>
<dbReference type="Proteomes" id="UP000241426">
    <property type="component" value="Unassembled WGS sequence"/>
</dbReference>
<protein>
    <recommendedName>
        <fullName evidence="1">N-acetyltransferase domain-containing protein</fullName>
    </recommendedName>
</protein>
<evidence type="ECO:0000259" key="1">
    <source>
        <dbReference type="Pfam" id="PF13508"/>
    </source>
</evidence>
<dbReference type="RefSeq" id="WP_107289019.1">
    <property type="nucleotide sequence ID" value="NZ_PYNF01000003.1"/>
</dbReference>
<reference evidence="2 3" key="1">
    <citation type="submission" date="2018-01" db="EMBL/GenBank/DDBJ databases">
        <title>Whole genome sequencing of Histamine producing bacteria.</title>
        <authorList>
            <person name="Butler K."/>
        </authorList>
    </citation>
    <scope>NUCLEOTIDE SEQUENCE [LARGE SCALE GENOMIC DNA]</scope>
    <source>
        <strain evidence="2 3">FS-7.2</strain>
    </source>
</reference>
<evidence type="ECO:0000313" key="2">
    <source>
        <dbReference type="EMBL" id="PSV00389.1"/>
    </source>
</evidence>
<dbReference type="GO" id="GO:0016747">
    <property type="term" value="F:acyltransferase activity, transferring groups other than amino-acyl groups"/>
    <property type="evidence" value="ECO:0007669"/>
    <property type="project" value="InterPro"/>
</dbReference>
<evidence type="ECO:0000313" key="3">
    <source>
        <dbReference type="Proteomes" id="UP000241426"/>
    </source>
</evidence>
<dbReference type="Gene3D" id="3.40.630.30">
    <property type="match status" value="1"/>
</dbReference>
<name>A0A2T3KL56_9GAMM</name>
<dbReference type="SUPFAM" id="SSF55729">
    <property type="entry name" value="Acyl-CoA N-acyltransferases (Nat)"/>
    <property type="match status" value="1"/>
</dbReference>
<dbReference type="AlphaFoldDB" id="A0A2T3KL56"/>
<dbReference type="InterPro" id="IPR000182">
    <property type="entry name" value="GNAT_dom"/>
</dbReference>
<feature type="domain" description="N-acetyltransferase" evidence="1">
    <location>
        <begin position="62"/>
        <end position="127"/>
    </location>
</feature>